<dbReference type="PANTHER" id="PTHR42811">
    <property type="entry name" value="SERINE ACETYLTRANSFERASE"/>
    <property type="match status" value="1"/>
</dbReference>
<dbReference type="Gene3D" id="2.160.10.10">
    <property type="entry name" value="Hexapeptide repeat proteins"/>
    <property type="match status" value="1"/>
</dbReference>
<dbReference type="Pfam" id="PF00132">
    <property type="entry name" value="Hexapep"/>
    <property type="match status" value="1"/>
</dbReference>
<evidence type="ECO:0000256" key="4">
    <source>
        <dbReference type="PIRNR" id="PIRNR000441"/>
    </source>
</evidence>
<feature type="region of interest" description="Disordered" evidence="5">
    <location>
        <begin position="137"/>
        <end position="164"/>
    </location>
</feature>
<comment type="similarity">
    <text evidence="4">Belongs to the transferase hexapeptide repeat family.</text>
</comment>
<keyword evidence="2" id="KW-0677">Repeat</keyword>
<organism evidence="6 7">
    <name type="scientific">Pyxidicoccus parkwayensis</name>
    <dbReference type="NCBI Taxonomy" id="2813578"/>
    <lineage>
        <taxon>Bacteria</taxon>
        <taxon>Pseudomonadati</taxon>
        <taxon>Myxococcota</taxon>
        <taxon>Myxococcia</taxon>
        <taxon>Myxococcales</taxon>
        <taxon>Cystobacterineae</taxon>
        <taxon>Myxococcaceae</taxon>
        <taxon>Pyxidicoccus</taxon>
    </lineage>
</organism>
<evidence type="ECO:0000313" key="7">
    <source>
        <dbReference type="Proteomes" id="UP000662747"/>
    </source>
</evidence>
<dbReference type="RefSeq" id="WP_206725403.1">
    <property type="nucleotide sequence ID" value="NZ_CP071090.1"/>
</dbReference>
<evidence type="ECO:0000256" key="2">
    <source>
        <dbReference type="ARBA" id="ARBA00022737"/>
    </source>
</evidence>
<dbReference type="PROSITE" id="PS00101">
    <property type="entry name" value="HEXAPEP_TRANSFERASES"/>
    <property type="match status" value="1"/>
</dbReference>
<dbReference type="Proteomes" id="UP000662747">
    <property type="component" value="Chromosome"/>
</dbReference>
<reference evidence="6 7" key="1">
    <citation type="submission" date="2021-02" db="EMBL/GenBank/DDBJ databases">
        <title>De Novo genome assembly of isolated myxobacteria.</title>
        <authorList>
            <person name="Stevens D.C."/>
        </authorList>
    </citation>
    <scope>NUCLEOTIDE SEQUENCE [LARGE SCALE GENOMIC DNA]</scope>
    <source>
        <strain evidence="7">SCPEA02</strain>
    </source>
</reference>
<dbReference type="InterPro" id="IPR018357">
    <property type="entry name" value="Hexapep_transf_CS"/>
</dbReference>
<dbReference type="InterPro" id="IPR001451">
    <property type="entry name" value="Hexapep"/>
</dbReference>
<dbReference type="InterPro" id="IPR005881">
    <property type="entry name" value="Ser_O-AcTrfase"/>
</dbReference>
<protein>
    <recommendedName>
        <fullName evidence="4">Serine acetyltransferase</fullName>
        <ecNumber evidence="4">2.3.1.30</ecNumber>
    </recommendedName>
</protein>
<feature type="compositionally biased region" description="Basic and acidic residues" evidence="5">
    <location>
        <begin position="137"/>
        <end position="151"/>
    </location>
</feature>
<evidence type="ECO:0000256" key="3">
    <source>
        <dbReference type="ARBA" id="ARBA00023315"/>
    </source>
</evidence>
<accession>A0ABX7NY57</accession>
<keyword evidence="1 4" id="KW-0808">Transferase</keyword>
<dbReference type="PIRSF" id="PIRSF000441">
    <property type="entry name" value="CysE"/>
    <property type="match status" value="1"/>
</dbReference>
<keyword evidence="7" id="KW-1185">Reference proteome</keyword>
<name>A0ABX7NY57_9BACT</name>
<comment type="catalytic activity">
    <reaction evidence="4">
        <text>L-serine + acetyl-CoA = O-acetyl-L-serine + CoA</text>
        <dbReference type="Rhea" id="RHEA:24560"/>
        <dbReference type="ChEBI" id="CHEBI:33384"/>
        <dbReference type="ChEBI" id="CHEBI:57287"/>
        <dbReference type="ChEBI" id="CHEBI:57288"/>
        <dbReference type="ChEBI" id="CHEBI:58340"/>
        <dbReference type="EC" id="2.3.1.30"/>
    </reaction>
</comment>
<dbReference type="EC" id="2.3.1.30" evidence="4"/>
<proteinExistence type="inferred from homology"/>
<dbReference type="InterPro" id="IPR011004">
    <property type="entry name" value="Trimer_LpxA-like_sf"/>
</dbReference>
<sequence length="164" mass="16905">MGPTALTFYRAAKRLKMWRVPVLPGVMAALGKRVHQCHVDLEARLHTSVELGYGGMGVVVAPGVEIGEGSFLSQNVSVEPEFGVAGVPKIGRNVFVGVGAKILGPVTVGDGAVIGANAVVTSDVAPGAVVAGIPARELKRASHGQREERGPRTKGLAPRGTPGR</sequence>
<dbReference type="EMBL" id="CP071090">
    <property type="protein sequence ID" value="QSQ23832.1"/>
    <property type="molecule type" value="Genomic_DNA"/>
</dbReference>
<evidence type="ECO:0000256" key="1">
    <source>
        <dbReference type="ARBA" id="ARBA00022679"/>
    </source>
</evidence>
<keyword evidence="3 4" id="KW-0012">Acyltransferase</keyword>
<evidence type="ECO:0000313" key="6">
    <source>
        <dbReference type="EMBL" id="QSQ23832.1"/>
    </source>
</evidence>
<evidence type="ECO:0000256" key="5">
    <source>
        <dbReference type="SAM" id="MobiDB-lite"/>
    </source>
</evidence>
<gene>
    <name evidence="6" type="ORF">JY651_02270</name>
</gene>
<dbReference type="SUPFAM" id="SSF51161">
    <property type="entry name" value="Trimeric LpxA-like enzymes"/>
    <property type="match status" value="1"/>
</dbReference>